<name>A0ABD4T667_9CYAN</name>
<keyword evidence="1" id="KW-0472">Membrane</keyword>
<dbReference type="Proteomes" id="UP000031561">
    <property type="component" value="Unassembled WGS sequence"/>
</dbReference>
<dbReference type="AlphaFoldDB" id="A0ABD4T667"/>
<gene>
    <name evidence="2" type="primary">psaI</name>
    <name evidence="2" type="ORF">QQ91_0014310</name>
</gene>
<organism evidence="2 3">
    <name type="scientific">Lyngbya confervoides BDU141951</name>
    <dbReference type="NCBI Taxonomy" id="1574623"/>
    <lineage>
        <taxon>Bacteria</taxon>
        <taxon>Bacillati</taxon>
        <taxon>Cyanobacteriota</taxon>
        <taxon>Cyanophyceae</taxon>
        <taxon>Oscillatoriophycideae</taxon>
        <taxon>Oscillatoriales</taxon>
        <taxon>Microcoleaceae</taxon>
        <taxon>Lyngbya</taxon>
    </lineage>
</organism>
<dbReference type="EMBL" id="JTHE03000083">
    <property type="protein sequence ID" value="MCM1983993.1"/>
    <property type="molecule type" value="Genomic_DNA"/>
</dbReference>
<evidence type="ECO:0000313" key="2">
    <source>
        <dbReference type="EMBL" id="MCM1983993.1"/>
    </source>
</evidence>
<dbReference type="SUPFAM" id="SSF81540">
    <property type="entry name" value="Subunit VIII of photosystem I reaction centre, PsaI"/>
    <property type="match status" value="1"/>
</dbReference>
<dbReference type="InterPro" id="IPR036357">
    <property type="entry name" value="PSI_PsaI_sf"/>
</dbReference>
<keyword evidence="3" id="KW-1185">Reference proteome</keyword>
<feature type="transmembrane region" description="Helical" evidence="1">
    <location>
        <begin position="12"/>
        <end position="33"/>
    </location>
</feature>
<keyword evidence="1" id="KW-0812">Transmembrane</keyword>
<sequence>MLGNYAASFLPVAFVPMLAIVAFAVMGLFFIYVETDA</sequence>
<protein>
    <submittedName>
        <fullName evidence="2">Photosystem I reaction center subunit VIII</fullName>
    </submittedName>
</protein>
<evidence type="ECO:0000256" key="1">
    <source>
        <dbReference type="SAM" id="Phobius"/>
    </source>
</evidence>
<accession>A0ABD4T667</accession>
<keyword evidence="1" id="KW-1133">Transmembrane helix</keyword>
<evidence type="ECO:0000313" key="3">
    <source>
        <dbReference type="Proteomes" id="UP000031561"/>
    </source>
</evidence>
<dbReference type="RefSeq" id="WP_166282851.1">
    <property type="nucleotide sequence ID" value="NZ_JTHE03000083.1"/>
</dbReference>
<reference evidence="2 3" key="1">
    <citation type="journal article" date="2015" name="Genome Announc.">
        <title>Draft Genome Sequence of Filamentous Marine Cyanobacterium Lyngbya confervoides Strain BDU141951.</title>
        <authorList>
            <person name="Chandrababunaidu M.M."/>
            <person name="Sen D."/>
            <person name="Tripathy S."/>
        </authorList>
    </citation>
    <scope>NUCLEOTIDE SEQUENCE [LARGE SCALE GENOMIC DNA]</scope>
    <source>
        <strain evidence="2 3">BDU141951</strain>
    </source>
</reference>
<proteinExistence type="predicted"/>
<comment type="caution">
    <text evidence="2">The sequence shown here is derived from an EMBL/GenBank/DDBJ whole genome shotgun (WGS) entry which is preliminary data.</text>
</comment>